<proteinExistence type="predicted"/>
<evidence type="ECO:0008006" key="5">
    <source>
        <dbReference type="Google" id="ProtNLM"/>
    </source>
</evidence>
<accession>A0A120I945</accession>
<keyword evidence="3" id="KW-1185">Reference proteome</keyword>
<reference evidence="1 3" key="1">
    <citation type="journal article" date="2016" name="Genome Announc.">
        <title>Complete Genome Sequences of Aerococcus christensenii CCUG 28831T, Aerococcus sanguinicola CCUG 43001T, Aerococcus urinae CCUG 36881T, Aerococcus urinaeequi CCUG 28094T, Aerococcus urinaehominis CCUG 42038 BT, and Aerococcus viridans CCUG 4311T.</title>
        <authorList>
            <person name="Carkaci D."/>
            <person name="Dargis R."/>
            <person name="Nielsen X.C."/>
            <person name="Skovgaard O."/>
            <person name="Fuursted K."/>
            <person name="Christensen J.J."/>
        </authorList>
    </citation>
    <scope>NUCLEOTIDE SEQUENCE [LARGE SCALE GENOMIC DNA]</scope>
    <source>
        <strain evidence="1 3">CCUG43001</strain>
    </source>
</reference>
<dbReference type="EMBL" id="PKGY01000003">
    <property type="protein sequence ID" value="PKZ21513.1"/>
    <property type="molecule type" value="Genomic_DNA"/>
</dbReference>
<reference evidence="2 4" key="3">
    <citation type="submission" date="2017-12" db="EMBL/GenBank/DDBJ databases">
        <title>Phylogenetic diversity of female urinary microbiome.</title>
        <authorList>
            <person name="Thomas-White K."/>
            <person name="Wolfe A.J."/>
        </authorList>
    </citation>
    <scope>NUCLEOTIDE SEQUENCE [LARGE SCALE GENOMIC DNA]</scope>
    <source>
        <strain evidence="2 4">UMB0139</strain>
    </source>
</reference>
<dbReference type="Gene3D" id="3.40.50.1820">
    <property type="entry name" value="alpha/beta hydrolase"/>
    <property type="match status" value="1"/>
</dbReference>
<dbReference type="EMBL" id="CP014160">
    <property type="protein sequence ID" value="AMB93758.1"/>
    <property type="molecule type" value="Genomic_DNA"/>
</dbReference>
<sequence length="309" mass="34617">MGKQSANQKRLWRLAYAAALAGLGYAYHALSQGRSVRSKLLHDGHKLAQLKDYWQDGDQIKEELIREAKALGAGLLSSDQAARYNMDLKQTSAGAYYEMISPARQKGPALIYWHGGKRVQAVSDREWYFLKQLVDRLQVPCYIPVIQPLTLSTLDEEADRLADLVQEILVNEDLPSFNFLASDSGALFSLALAPRFRGSLQGQVLLSPWLAGPSESPEESLENQAIKSLFETQAASLLLDQTDFSQVAPTRFIVGTADSEQASSLKTYQRLRAKAVPSQFYRFDLMAADFYLYPMPEQEEVMELLEESL</sequence>
<dbReference type="SUPFAM" id="SSF53474">
    <property type="entry name" value="alpha/beta-Hydrolases"/>
    <property type="match status" value="1"/>
</dbReference>
<dbReference type="InterPro" id="IPR029058">
    <property type="entry name" value="AB_hydrolase_fold"/>
</dbReference>
<dbReference type="Proteomes" id="UP000234239">
    <property type="component" value="Unassembled WGS sequence"/>
</dbReference>
<dbReference type="KEGG" id="asan:AWM72_02815"/>
<gene>
    <name evidence="1" type="ORF">AWM72_02815</name>
    <name evidence="2" type="ORF">CYJ28_06280</name>
</gene>
<dbReference type="GeneID" id="92902999"/>
<reference evidence="3" key="2">
    <citation type="submission" date="2016-01" db="EMBL/GenBank/DDBJ databases">
        <title>Six Aerococcus type strain genome sequencing and assembly using PacBio and Illumina Hiseq.</title>
        <authorList>
            <person name="Carkaci D."/>
            <person name="Dargis R."/>
            <person name="Nielsen X.C."/>
            <person name="Skovgaard O."/>
            <person name="Fuursted K."/>
            <person name="Christensen J.J."/>
        </authorList>
    </citation>
    <scope>NUCLEOTIDE SEQUENCE [LARGE SCALE GENOMIC DNA]</scope>
    <source>
        <strain evidence="3">CCUG43001</strain>
    </source>
</reference>
<evidence type="ECO:0000313" key="4">
    <source>
        <dbReference type="Proteomes" id="UP000234239"/>
    </source>
</evidence>
<name>A0A120I945_9LACT</name>
<evidence type="ECO:0000313" key="1">
    <source>
        <dbReference type="EMBL" id="AMB93758.1"/>
    </source>
</evidence>
<evidence type="ECO:0000313" key="3">
    <source>
        <dbReference type="Proteomes" id="UP000069912"/>
    </source>
</evidence>
<evidence type="ECO:0000313" key="2">
    <source>
        <dbReference type="EMBL" id="PKZ21513.1"/>
    </source>
</evidence>
<dbReference type="Proteomes" id="UP000069912">
    <property type="component" value="Chromosome"/>
</dbReference>
<protein>
    <recommendedName>
        <fullName evidence="5">Alpha/beta hydrolase</fullName>
    </recommendedName>
</protein>
<dbReference type="AlphaFoldDB" id="A0A120I945"/>
<dbReference type="RefSeq" id="WP_067972833.1">
    <property type="nucleotide sequence ID" value="NZ_CAJHKM010000004.1"/>
</dbReference>
<dbReference type="OrthoDB" id="2136488at2"/>
<organism evidence="1 3">
    <name type="scientific">Aerococcus sanguinicola</name>
    <dbReference type="NCBI Taxonomy" id="119206"/>
    <lineage>
        <taxon>Bacteria</taxon>
        <taxon>Bacillati</taxon>
        <taxon>Bacillota</taxon>
        <taxon>Bacilli</taxon>
        <taxon>Lactobacillales</taxon>
        <taxon>Aerococcaceae</taxon>
        <taxon>Aerococcus</taxon>
    </lineage>
</organism>